<gene>
    <name evidence="4" type="ORF">J2X26_000848</name>
</gene>
<keyword evidence="3" id="KW-0732">Signal</keyword>
<evidence type="ECO:0000313" key="5">
    <source>
        <dbReference type="Proteomes" id="UP001239626"/>
    </source>
</evidence>
<dbReference type="Proteomes" id="UP001239626">
    <property type="component" value="Unassembled WGS sequence"/>
</dbReference>
<keyword evidence="5" id="KW-1185">Reference proteome</keyword>
<comment type="similarity">
    <text evidence="1">Belongs to the UPF0749 family.</text>
</comment>
<reference evidence="4 5" key="1">
    <citation type="submission" date="2023-07" db="EMBL/GenBank/DDBJ databases">
        <title>Sorghum-associated microbial communities from plants grown in Nebraska, USA.</title>
        <authorList>
            <person name="Schachtman D."/>
        </authorList>
    </citation>
    <scope>NUCLEOTIDE SEQUENCE [LARGE SCALE GENOMIC DNA]</scope>
    <source>
        <strain evidence="4 5">BE332</strain>
    </source>
</reference>
<evidence type="ECO:0000256" key="3">
    <source>
        <dbReference type="SAM" id="SignalP"/>
    </source>
</evidence>
<protein>
    <submittedName>
        <fullName evidence="4">Uncharacterized protein YlxW (UPF0749 family)</fullName>
    </submittedName>
</protein>
<accession>A0ABU0EBB9</accession>
<dbReference type="RefSeq" id="WP_307490111.1">
    <property type="nucleotide sequence ID" value="NZ_JAUSVB010000001.1"/>
</dbReference>
<name>A0ABU0EBB9_9CELL</name>
<sequence length="275" mass="29000">MTDHPHRARRVVARGTLSVALVLALSGALFAANAKFARASGERHPQDLRELAQVETDRVERLSTEVDDLRAVVDDLTTRENAGTPVGEPSTAYVVEGGIVPVTGPGVTVRLDDAPADSPRREDALPDTLVVHQQDLQAVMNALWAGGAEAMTLMDQRVISTSAFQCVGNVLKLHGRVYSPPYVVQAIGNPDDLRKALNASPAVQLYLRDAAEVGLGWSVTDADQPLELAAYSGTTELGSATVPDGVEILPGLEAAEAAQRASTGPTPTPGSEDKQ</sequence>
<evidence type="ECO:0000256" key="1">
    <source>
        <dbReference type="ARBA" id="ARBA00009108"/>
    </source>
</evidence>
<proteinExistence type="inferred from homology"/>
<feature type="signal peptide" evidence="3">
    <location>
        <begin position="1"/>
        <end position="31"/>
    </location>
</feature>
<feature type="region of interest" description="Disordered" evidence="2">
    <location>
        <begin position="252"/>
        <end position="275"/>
    </location>
</feature>
<evidence type="ECO:0000256" key="2">
    <source>
        <dbReference type="SAM" id="MobiDB-lite"/>
    </source>
</evidence>
<dbReference type="Pfam" id="PF05949">
    <property type="entry name" value="DUF881"/>
    <property type="match status" value="1"/>
</dbReference>
<comment type="caution">
    <text evidence="4">The sequence shown here is derived from an EMBL/GenBank/DDBJ whole genome shotgun (WGS) entry which is preliminary data.</text>
</comment>
<dbReference type="PANTHER" id="PTHR37313:SF4">
    <property type="entry name" value="CONSERVED MEMBRANE PROTEIN-RELATED"/>
    <property type="match status" value="1"/>
</dbReference>
<dbReference type="Gene3D" id="3.30.70.1880">
    <property type="entry name" value="Protein of unknown function DUF881"/>
    <property type="match status" value="1"/>
</dbReference>
<feature type="chain" id="PRO_5046745234" evidence="3">
    <location>
        <begin position="32"/>
        <end position="275"/>
    </location>
</feature>
<dbReference type="InterPro" id="IPR010273">
    <property type="entry name" value="DUF881"/>
</dbReference>
<organism evidence="4 5">
    <name type="scientific">Cellulomonas humilata</name>
    <dbReference type="NCBI Taxonomy" id="144055"/>
    <lineage>
        <taxon>Bacteria</taxon>
        <taxon>Bacillati</taxon>
        <taxon>Actinomycetota</taxon>
        <taxon>Actinomycetes</taxon>
        <taxon>Micrococcales</taxon>
        <taxon>Cellulomonadaceae</taxon>
        <taxon>Cellulomonas</taxon>
    </lineage>
</organism>
<dbReference type="EMBL" id="JAUSVB010000001">
    <property type="protein sequence ID" value="MDQ0372551.1"/>
    <property type="molecule type" value="Genomic_DNA"/>
</dbReference>
<evidence type="ECO:0000313" key="4">
    <source>
        <dbReference type="EMBL" id="MDQ0372551.1"/>
    </source>
</evidence>
<dbReference type="PANTHER" id="PTHR37313">
    <property type="entry name" value="UPF0749 PROTEIN RV1825"/>
    <property type="match status" value="1"/>
</dbReference>